<evidence type="ECO:0000256" key="1">
    <source>
        <dbReference type="ARBA" id="ARBA00023002"/>
    </source>
</evidence>
<dbReference type="Gene3D" id="3.30.9.10">
    <property type="entry name" value="D-Amino Acid Oxidase, subunit A, domain 2"/>
    <property type="match status" value="1"/>
</dbReference>
<organism evidence="3 4">
    <name type="scientific">Erythrobacter insulae</name>
    <dbReference type="NCBI Taxonomy" id="2584124"/>
    <lineage>
        <taxon>Bacteria</taxon>
        <taxon>Pseudomonadati</taxon>
        <taxon>Pseudomonadota</taxon>
        <taxon>Alphaproteobacteria</taxon>
        <taxon>Sphingomonadales</taxon>
        <taxon>Erythrobacteraceae</taxon>
        <taxon>Erythrobacter/Porphyrobacter group</taxon>
        <taxon>Erythrobacter</taxon>
    </lineage>
</organism>
<dbReference type="Gene3D" id="3.50.50.60">
    <property type="entry name" value="FAD/NAD(P)-binding domain"/>
    <property type="match status" value="1"/>
</dbReference>
<proteinExistence type="predicted"/>
<dbReference type="OrthoDB" id="8993739at2"/>
<protein>
    <submittedName>
        <fullName evidence="3">FAD-binding oxidoreductase</fullName>
    </submittedName>
</protein>
<name>A0A547P7G7_9SPHN</name>
<evidence type="ECO:0000313" key="3">
    <source>
        <dbReference type="EMBL" id="TRD10092.1"/>
    </source>
</evidence>
<evidence type="ECO:0000313" key="4">
    <source>
        <dbReference type="Proteomes" id="UP000316343"/>
    </source>
</evidence>
<dbReference type="EMBL" id="VHJK01000002">
    <property type="protein sequence ID" value="TRD10092.1"/>
    <property type="molecule type" value="Genomic_DNA"/>
</dbReference>
<dbReference type="GO" id="GO:0005737">
    <property type="term" value="C:cytoplasm"/>
    <property type="evidence" value="ECO:0007669"/>
    <property type="project" value="TreeGrafter"/>
</dbReference>
<dbReference type="PANTHER" id="PTHR13847">
    <property type="entry name" value="SARCOSINE DEHYDROGENASE-RELATED"/>
    <property type="match status" value="1"/>
</dbReference>
<dbReference type="RefSeq" id="WP_142789401.1">
    <property type="nucleotide sequence ID" value="NZ_VHJK01000002.1"/>
</dbReference>
<dbReference type="InterPro" id="IPR036188">
    <property type="entry name" value="FAD/NAD-bd_sf"/>
</dbReference>
<evidence type="ECO:0000259" key="2">
    <source>
        <dbReference type="Pfam" id="PF01266"/>
    </source>
</evidence>
<keyword evidence="4" id="KW-1185">Reference proteome</keyword>
<dbReference type="GO" id="GO:0016491">
    <property type="term" value="F:oxidoreductase activity"/>
    <property type="evidence" value="ECO:0007669"/>
    <property type="project" value="UniProtKB-KW"/>
</dbReference>
<dbReference type="AlphaFoldDB" id="A0A547P7G7"/>
<dbReference type="SUPFAM" id="SSF51905">
    <property type="entry name" value="FAD/NAD(P)-binding domain"/>
    <property type="match status" value="1"/>
</dbReference>
<sequence>MNGFTRRQAVTWTAAGTLVSACSGSNAGSGPRIAVIGAGIVGASIAYHLAKGGAQVTILDRHDAATRASRGTFAWLNATWAKQPRHYHRLNQLGLARWQELEKELGIPVKWGGSIEWFGDADRQDLLARQIAEQVAWGEPAAMIGPERLGELEPKVNFAGVRTAAFSPNDGAVDPVLATRSMIDAAAKLGAVIKTNCAVLSAATSREGASILQTDCGDLEVDAYVLATGADPDAAQALANMDLPQRSTPGVIVVTKPADPLLDRILVAPGVHIHQRLDGRIVLGEQDGAPQNNAHAARLADRPNRFPNADFAGQHSSRIMAIAEQFVPGISRTEIEDVYIGWRPLPLDGHPVMGFAPDRPNAYIAIAHSGVSLAPILGKLAAQEILGQSSSDLLADYRPDRDFAEVRRY</sequence>
<dbReference type="Proteomes" id="UP000316343">
    <property type="component" value="Unassembled WGS sequence"/>
</dbReference>
<keyword evidence="1" id="KW-0560">Oxidoreductase</keyword>
<dbReference type="PANTHER" id="PTHR13847:SF289">
    <property type="entry name" value="GLYCINE OXIDASE"/>
    <property type="match status" value="1"/>
</dbReference>
<accession>A0A547P7G7</accession>
<gene>
    <name evidence="3" type="ORF">FGU71_13980</name>
</gene>
<feature type="domain" description="FAD dependent oxidoreductase" evidence="2">
    <location>
        <begin position="32"/>
        <end position="383"/>
    </location>
</feature>
<dbReference type="Pfam" id="PF01266">
    <property type="entry name" value="DAO"/>
    <property type="match status" value="1"/>
</dbReference>
<dbReference type="PROSITE" id="PS51257">
    <property type="entry name" value="PROKAR_LIPOPROTEIN"/>
    <property type="match status" value="1"/>
</dbReference>
<dbReference type="InterPro" id="IPR006076">
    <property type="entry name" value="FAD-dep_OxRdtase"/>
</dbReference>
<comment type="caution">
    <text evidence="3">The sequence shown here is derived from an EMBL/GenBank/DDBJ whole genome shotgun (WGS) entry which is preliminary data.</text>
</comment>
<reference evidence="3 4" key="1">
    <citation type="submission" date="2019-06" db="EMBL/GenBank/DDBJ databases">
        <title>Erythrobacter insulae sp. nov., isolated from a tidal flat.</title>
        <authorList>
            <person name="Yoon J.-H."/>
        </authorList>
    </citation>
    <scope>NUCLEOTIDE SEQUENCE [LARGE SCALE GENOMIC DNA]</scope>
    <source>
        <strain evidence="3 4">JBTF-M21</strain>
    </source>
</reference>